<evidence type="ECO:0000256" key="2">
    <source>
        <dbReference type="ARBA" id="ARBA00022694"/>
    </source>
</evidence>
<feature type="binding site" evidence="7">
    <location>
        <position position="152"/>
    </location>
    <ligand>
        <name>Fe cation</name>
        <dbReference type="ChEBI" id="CHEBI:24875"/>
    </ligand>
</feature>
<keyword evidence="5 7" id="KW-0012">Acyltransferase</keyword>
<name>A0A0P0YY67_9HYPH</name>
<dbReference type="EMBL" id="LC066372">
    <property type="protein sequence ID" value="BAT26531.1"/>
    <property type="molecule type" value="Genomic_DNA"/>
</dbReference>
<dbReference type="PANTHER" id="PTHR11735:SF6">
    <property type="entry name" value="TRNA N6-ADENOSINE THREONYLCARBAMOYLTRANSFERASE, MITOCHONDRIAL"/>
    <property type="match status" value="1"/>
</dbReference>
<dbReference type="PRINTS" id="PR00789">
    <property type="entry name" value="OSIALOPTASE"/>
</dbReference>
<feature type="region of interest" description="Disordered" evidence="8">
    <location>
        <begin position="1"/>
        <end position="30"/>
    </location>
</feature>
<sequence length="396" mass="40885">MTGSERRSTVAGRAPIAYVGSTPLPPGPNVTPANPPRPLILGIETSCDETAASVVGRDDAGAPVILSNVVLSQVEEHAAFGGVVPEIAARAHVEALDGIVKAAMDEAGIGFDELSAVAATTGPGLVGGLIVGAMTGKAIAAARRLPFLAINHLEGHALTPRLTDRLAYPYLLLLVSGGHSQIVLVRGLGAYERWGTTIDDALGEAFDKTAKLLGLPNPGGPHVERRAAAGDPKRFALPRPMKGNPRLDFSFSGLKTALRMAAQAAAPLSPTDVDDLCAGFQAAAADSLADRVGRALTQFRDRFPDLADPVLAVAGGVAANRAIRTALEVETARTGVRLVAPPLALCTDNAAMIAYAGLERFEAGMVDGLDAPVRSRWPLDGDSAPMIGFGRRGAKA</sequence>
<feature type="binding site" evidence="7">
    <location>
        <position position="224"/>
    </location>
    <ligand>
        <name>substrate</name>
    </ligand>
</feature>
<dbReference type="CDD" id="cd24133">
    <property type="entry name" value="ASKHA_NBD_TsaD_bac"/>
    <property type="match status" value="1"/>
</dbReference>
<gene>
    <name evidence="7" type="primary">tsaD</name>
</gene>
<feature type="binding site" evidence="7">
    <location>
        <position position="320"/>
    </location>
    <ligand>
        <name>substrate</name>
    </ligand>
</feature>
<feature type="binding site" evidence="7">
    <location>
        <position position="156"/>
    </location>
    <ligand>
        <name>Fe cation</name>
        <dbReference type="ChEBI" id="CHEBI:24875"/>
    </ligand>
</feature>
<evidence type="ECO:0000256" key="3">
    <source>
        <dbReference type="ARBA" id="ARBA00022723"/>
    </source>
</evidence>
<protein>
    <recommendedName>
        <fullName evidence="7">tRNA N6-adenosine threonylcarbamoyltransferase</fullName>
        <ecNumber evidence="7">2.3.1.234</ecNumber>
    </recommendedName>
    <alternativeName>
        <fullName evidence="7">N6-L-threonylcarbamoyladenine synthase</fullName>
        <shortName evidence="7">t(6)A synthase</shortName>
    </alternativeName>
    <alternativeName>
        <fullName evidence="7">t(6)A37 threonylcarbamoyladenosine biosynthesis protein TsaD</fullName>
    </alternativeName>
    <alternativeName>
        <fullName evidence="7">tRNA threonylcarbamoyladenosine biosynthesis protein TsaD</fullName>
    </alternativeName>
</protein>
<organism evidence="10">
    <name type="scientific">Aurantimonas coralicida</name>
    <dbReference type="NCBI Taxonomy" id="182270"/>
    <lineage>
        <taxon>Bacteria</taxon>
        <taxon>Pseudomonadati</taxon>
        <taxon>Pseudomonadota</taxon>
        <taxon>Alphaproteobacteria</taxon>
        <taxon>Hyphomicrobiales</taxon>
        <taxon>Aurantimonadaceae</taxon>
        <taxon>Aurantimonas</taxon>
    </lineage>
</organism>
<keyword evidence="7" id="KW-0963">Cytoplasm</keyword>
<comment type="catalytic activity">
    <reaction evidence="6 7">
        <text>L-threonylcarbamoyladenylate + adenosine(37) in tRNA = N(6)-L-threonylcarbamoyladenosine(37) in tRNA + AMP + H(+)</text>
        <dbReference type="Rhea" id="RHEA:37059"/>
        <dbReference type="Rhea" id="RHEA-COMP:10162"/>
        <dbReference type="Rhea" id="RHEA-COMP:10163"/>
        <dbReference type="ChEBI" id="CHEBI:15378"/>
        <dbReference type="ChEBI" id="CHEBI:73682"/>
        <dbReference type="ChEBI" id="CHEBI:74411"/>
        <dbReference type="ChEBI" id="CHEBI:74418"/>
        <dbReference type="ChEBI" id="CHEBI:456215"/>
        <dbReference type="EC" id="2.3.1.234"/>
    </reaction>
</comment>
<dbReference type="PANTHER" id="PTHR11735">
    <property type="entry name" value="TRNA N6-ADENOSINE THREONYLCARBAMOYLTRANSFERASE"/>
    <property type="match status" value="1"/>
</dbReference>
<evidence type="ECO:0000256" key="7">
    <source>
        <dbReference type="HAMAP-Rule" id="MF_01445"/>
    </source>
</evidence>
<feature type="domain" description="Gcp-like" evidence="9">
    <location>
        <begin position="65"/>
        <end position="355"/>
    </location>
</feature>
<dbReference type="GO" id="GO:0061711">
    <property type="term" value="F:tRNA N(6)-L-threonylcarbamoyladenine synthase activity"/>
    <property type="evidence" value="ECO:0007669"/>
    <property type="project" value="UniProtKB-EC"/>
</dbReference>
<dbReference type="Pfam" id="PF00814">
    <property type="entry name" value="TsaD"/>
    <property type="match status" value="1"/>
</dbReference>
<comment type="subcellular location">
    <subcellularLocation>
        <location evidence="7">Cytoplasm</location>
    </subcellularLocation>
</comment>
<evidence type="ECO:0000256" key="4">
    <source>
        <dbReference type="ARBA" id="ARBA00023004"/>
    </source>
</evidence>
<dbReference type="NCBIfam" id="TIGR03723">
    <property type="entry name" value="T6A_TsaD_YgjD"/>
    <property type="match status" value="1"/>
</dbReference>
<dbReference type="InterPro" id="IPR022450">
    <property type="entry name" value="TsaD"/>
</dbReference>
<dbReference type="FunFam" id="3.30.420.40:FF:000012">
    <property type="entry name" value="tRNA N6-adenosine threonylcarbamoyltransferase"/>
    <property type="match status" value="1"/>
</dbReference>
<evidence type="ECO:0000256" key="8">
    <source>
        <dbReference type="SAM" id="MobiDB-lite"/>
    </source>
</evidence>
<evidence type="ECO:0000256" key="6">
    <source>
        <dbReference type="ARBA" id="ARBA00048117"/>
    </source>
</evidence>
<proteinExistence type="inferred from homology"/>
<comment type="function">
    <text evidence="7">Required for the formation of a threonylcarbamoyl group on adenosine at position 37 (t(6)A37) in tRNAs that read codons beginning with adenine. Is involved in the transfer of the threonylcarbamoyl moiety of threonylcarbamoyl-AMP (TC-AMP) to the N6 group of A37, together with TsaE and TsaB. TsaD likely plays a direct catalytic role in this reaction.</text>
</comment>
<dbReference type="AlphaFoldDB" id="A0A0P0YY67"/>
<dbReference type="NCBIfam" id="TIGR00329">
    <property type="entry name" value="gcp_kae1"/>
    <property type="match status" value="1"/>
</dbReference>
<evidence type="ECO:0000313" key="10">
    <source>
        <dbReference type="EMBL" id="BAT26531.1"/>
    </source>
</evidence>
<evidence type="ECO:0000256" key="5">
    <source>
        <dbReference type="ARBA" id="ARBA00023315"/>
    </source>
</evidence>
<keyword evidence="1 7" id="KW-0808">Transferase</keyword>
<accession>A0A0P0YY67</accession>
<dbReference type="InterPro" id="IPR043129">
    <property type="entry name" value="ATPase_NBD"/>
</dbReference>
<dbReference type="InterPro" id="IPR000905">
    <property type="entry name" value="Gcp-like_dom"/>
</dbReference>
<feature type="binding site" evidence="7">
    <location>
        <begin position="174"/>
        <end position="178"/>
    </location>
    <ligand>
        <name>substrate</name>
    </ligand>
</feature>
<dbReference type="EC" id="2.3.1.234" evidence="7"/>
<comment type="similarity">
    <text evidence="7">Belongs to the KAE1 / TsaD family.</text>
</comment>
<feature type="binding site" evidence="7">
    <location>
        <position position="207"/>
    </location>
    <ligand>
        <name>substrate</name>
    </ligand>
</feature>
<reference evidence="10" key="1">
    <citation type="journal article" date="2015" name="Proc. Natl. Acad. Sci. U.S.A.">
        <title>Bacterial clade with the ribosomal RNA operon on a small plasmid rather than the chromosome.</title>
        <authorList>
            <person name="Anda M."/>
            <person name="Ohtsubo Y."/>
            <person name="Okubo T."/>
            <person name="Sugawara M."/>
            <person name="Nagata Y."/>
            <person name="Tsuda M."/>
            <person name="Minamisawa K."/>
            <person name="Mitsui H."/>
        </authorList>
    </citation>
    <scope>NUCLEOTIDE SEQUENCE</scope>
    <source>
        <strain evidence="10">DSM 14790</strain>
    </source>
</reference>
<keyword evidence="2 7" id="KW-0819">tRNA processing</keyword>
<dbReference type="InterPro" id="IPR017861">
    <property type="entry name" value="KAE1/TsaD"/>
</dbReference>
<evidence type="ECO:0000256" key="1">
    <source>
        <dbReference type="ARBA" id="ARBA00022679"/>
    </source>
</evidence>
<dbReference type="GO" id="GO:0005737">
    <property type="term" value="C:cytoplasm"/>
    <property type="evidence" value="ECO:0007669"/>
    <property type="project" value="UniProtKB-SubCell"/>
</dbReference>
<dbReference type="GO" id="GO:0005506">
    <property type="term" value="F:iron ion binding"/>
    <property type="evidence" value="ECO:0007669"/>
    <property type="project" value="UniProtKB-UniRule"/>
</dbReference>
<dbReference type="HAMAP" id="MF_01445">
    <property type="entry name" value="TsaD"/>
    <property type="match status" value="1"/>
</dbReference>
<feature type="binding site" evidence="7">
    <location>
        <position position="220"/>
    </location>
    <ligand>
        <name>substrate</name>
    </ligand>
</feature>
<evidence type="ECO:0000259" key="9">
    <source>
        <dbReference type="Pfam" id="PF00814"/>
    </source>
</evidence>
<comment type="cofactor">
    <cofactor evidence="7">
        <name>Fe(2+)</name>
        <dbReference type="ChEBI" id="CHEBI:29033"/>
    </cofactor>
    <text evidence="7">Binds 1 Fe(2+) ion per subunit.</text>
</comment>
<dbReference type="Gene3D" id="3.30.420.40">
    <property type="match status" value="2"/>
</dbReference>
<keyword evidence="3 7" id="KW-0479">Metal-binding</keyword>
<dbReference type="GO" id="GO:0002949">
    <property type="term" value="P:tRNA threonylcarbamoyladenosine modification"/>
    <property type="evidence" value="ECO:0007669"/>
    <property type="project" value="UniProtKB-UniRule"/>
</dbReference>
<dbReference type="SUPFAM" id="SSF53067">
    <property type="entry name" value="Actin-like ATPase domain"/>
    <property type="match status" value="1"/>
</dbReference>
<keyword evidence="4 7" id="KW-0408">Iron</keyword>
<feature type="binding site" evidence="7">
    <location>
        <position position="348"/>
    </location>
    <ligand>
        <name>Fe cation</name>
        <dbReference type="ChEBI" id="CHEBI:24875"/>
    </ligand>
</feature>